<reference evidence="6 7" key="1">
    <citation type="submission" date="2015-07" db="EMBL/GenBank/DDBJ databases">
        <title>Genome analysis of myxobacterium Chondromyces crocatus Cm c5 reveals a high potential for natural compound synthesis and the genetic basis for the loss of fruiting body formation.</title>
        <authorList>
            <person name="Zaburannyi N."/>
            <person name="Bunk B."/>
            <person name="Maier J."/>
            <person name="Overmann J."/>
            <person name="Mueller R."/>
        </authorList>
    </citation>
    <scope>NUCLEOTIDE SEQUENCE [LARGE SCALE GENOMIC DNA]</scope>
    <source>
        <strain evidence="6 7">Cm c5</strain>
    </source>
</reference>
<dbReference type="Proteomes" id="UP000067626">
    <property type="component" value="Chromosome"/>
</dbReference>
<dbReference type="InterPro" id="IPR003829">
    <property type="entry name" value="Pirin_N_dom"/>
</dbReference>
<dbReference type="CDD" id="cd20311">
    <property type="entry name" value="cupin_Yhhw_C"/>
    <property type="match status" value="1"/>
</dbReference>
<evidence type="ECO:0008006" key="8">
    <source>
        <dbReference type="Google" id="ProtNLM"/>
    </source>
</evidence>
<feature type="domain" description="Pirin N-terminal" evidence="4">
    <location>
        <begin position="77"/>
        <end position="184"/>
    </location>
</feature>
<dbReference type="STRING" id="52.CMC5_072820"/>
<dbReference type="RefSeq" id="WP_281180768.1">
    <property type="nucleotide sequence ID" value="NZ_CP012159.1"/>
</dbReference>
<sequence>MRIQRPVLQAMAGAETSGPPASTKGPPASSKGSPASSKGPPASTKAGSRASAAPADGPPSSVREPSIALRRAGERGHFDFGWLDTRHTFSFGNYYDPHHMGFRVLRVINEDRVVPGRGFGAHPHRDMEILTYVLEGALAHSDSMGNGSVIRPGEVQRMSAGAGVTHGEQNASQSEKVHFLQIWIVPEAAGLTPGYEQKAFSAEEKQGRLRLVASRDGAEGSVRVNQDVKLYATLLTEDEEVRYEMATGRHAWVQVVRGVVLLNGRKLVAGDGASASGAGTLVLRGLRDAELLVFDLP</sequence>
<dbReference type="SUPFAM" id="SSF51182">
    <property type="entry name" value="RmlC-like cupins"/>
    <property type="match status" value="1"/>
</dbReference>
<dbReference type="Gene3D" id="2.60.120.10">
    <property type="entry name" value="Jelly Rolls"/>
    <property type="match status" value="2"/>
</dbReference>
<feature type="region of interest" description="Disordered" evidence="3">
    <location>
        <begin position="1"/>
        <end position="64"/>
    </location>
</feature>
<dbReference type="PANTHER" id="PTHR43212:SF3">
    <property type="entry name" value="QUERCETIN 2,3-DIOXYGENASE"/>
    <property type="match status" value="1"/>
</dbReference>
<evidence type="ECO:0000259" key="4">
    <source>
        <dbReference type="Pfam" id="PF02678"/>
    </source>
</evidence>
<accession>A0A0K1EQ77</accession>
<evidence type="ECO:0000256" key="1">
    <source>
        <dbReference type="ARBA" id="ARBA00008416"/>
    </source>
</evidence>
<comment type="similarity">
    <text evidence="1 2">Belongs to the pirin family.</text>
</comment>
<dbReference type="CDD" id="cd02910">
    <property type="entry name" value="cupin_Yhhw_N"/>
    <property type="match status" value="1"/>
</dbReference>
<gene>
    <name evidence="6" type="ORF">CMC5_072820</name>
</gene>
<dbReference type="PATRIC" id="fig|52.7.peg.8001"/>
<evidence type="ECO:0000313" key="7">
    <source>
        <dbReference type="Proteomes" id="UP000067626"/>
    </source>
</evidence>
<dbReference type="Pfam" id="PF02678">
    <property type="entry name" value="Pirin"/>
    <property type="match status" value="1"/>
</dbReference>
<dbReference type="Pfam" id="PF17954">
    <property type="entry name" value="Pirin_C_2"/>
    <property type="match status" value="1"/>
</dbReference>
<dbReference type="InterPro" id="IPR041602">
    <property type="entry name" value="Quercetinase_C"/>
</dbReference>
<dbReference type="InterPro" id="IPR014710">
    <property type="entry name" value="RmlC-like_jellyroll"/>
</dbReference>
<dbReference type="InterPro" id="IPR012093">
    <property type="entry name" value="Pirin"/>
</dbReference>
<name>A0A0K1EQ77_CHOCO</name>
<dbReference type="KEGG" id="ccro:CMC5_072820"/>
<evidence type="ECO:0000313" key="6">
    <source>
        <dbReference type="EMBL" id="AKT43055.1"/>
    </source>
</evidence>
<dbReference type="PANTHER" id="PTHR43212">
    <property type="entry name" value="QUERCETIN 2,3-DIOXYGENASE"/>
    <property type="match status" value="1"/>
</dbReference>
<dbReference type="AlphaFoldDB" id="A0A0K1EQ77"/>
<dbReference type="EMBL" id="CP012159">
    <property type="protein sequence ID" value="AKT43055.1"/>
    <property type="molecule type" value="Genomic_DNA"/>
</dbReference>
<protein>
    <recommendedName>
        <fullName evidence="8">Quercetin 2,3-dioxygenase</fullName>
    </recommendedName>
</protein>
<evidence type="ECO:0000256" key="2">
    <source>
        <dbReference type="RuleBase" id="RU003457"/>
    </source>
</evidence>
<organism evidence="6 7">
    <name type="scientific">Chondromyces crocatus</name>
    <dbReference type="NCBI Taxonomy" id="52"/>
    <lineage>
        <taxon>Bacteria</taxon>
        <taxon>Pseudomonadati</taxon>
        <taxon>Myxococcota</taxon>
        <taxon>Polyangia</taxon>
        <taxon>Polyangiales</taxon>
        <taxon>Polyangiaceae</taxon>
        <taxon>Chondromyces</taxon>
    </lineage>
</organism>
<keyword evidence="7" id="KW-1185">Reference proteome</keyword>
<evidence type="ECO:0000259" key="5">
    <source>
        <dbReference type="Pfam" id="PF17954"/>
    </source>
</evidence>
<feature type="compositionally biased region" description="Low complexity" evidence="3">
    <location>
        <begin position="22"/>
        <end position="61"/>
    </location>
</feature>
<feature type="domain" description="Quercetin 2,3-dioxygenase C-terminal cupin" evidence="5">
    <location>
        <begin position="211"/>
        <end position="296"/>
    </location>
</feature>
<proteinExistence type="inferred from homology"/>
<evidence type="ECO:0000256" key="3">
    <source>
        <dbReference type="SAM" id="MobiDB-lite"/>
    </source>
</evidence>
<dbReference type="InterPro" id="IPR011051">
    <property type="entry name" value="RmlC_Cupin_sf"/>
</dbReference>